<keyword evidence="4" id="KW-0411">Iron-sulfur</keyword>
<evidence type="ECO:0000313" key="8">
    <source>
        <dbReference type="EMBL" id="SDH57970.1"/>
    </source>
</evidence>
<feature type="domain" description="Rieske" evidence="7">
    <location>
        <begin position="66"/>
        <end position="162"/>
    </location>
</feature>
<evidence type="ECO:0000256" key="1">
    <source>
        <dbReference type="ARBA" id="ARBA00022714"/>
    </source>
</evidence>
<dbReference type="NCBIfam" id="TIGR02694">
    <property type="entry name" value="arsenite_ox_S"/>
    <property type="match status" value="1"/>
</dbReference>
<dbReference type="GO" id="GO:0051537">
    <property type="term" value="F:2 iron, 2 sulfur cluster binding"/>
    <property type="evidence" value="ECO:0007669"/>
    <property type="project" value="UniProtKB-KW"/>
</dbReference>
<feature type="chain" id="PRO_5011466668" evidence="6">
    <location>
        <begin position="33"/>
        <end position="179"/>
    </location>
</feature>
<evidence type="ECO:0000256" key="2">
    <source>
        <dbReference type="ARBA" id="ARBA00022723"/>
    </source>
</evidence>
<keyword evidence="6" id="KW-0732">Signal</keyword>
<dbReference type="InterPro" id="IPR006311">
    <property type="entry name" value="TAT_signal"/>
</dbReference>
<dbReference type="Gene3D" id="2.102.10.10">
    <property type="entry name" value="Rieske [2Fe-2S] iron-sulphur domain"/>
    <property type="match status" value="1"/>
</dbReference>
<keyword evidence="5" id="KW-1015">Disulfide bond</keyword>
<dbReference type="EMBL" id="FNCJ01000011">
    <property type="protein sequence ID" value="SDH57970.1"/>
    <property type="molecule type" value="Genomic_DNA"/>
</dbReference>
<dbReference type="SUPFAM" id="SSF50022">
    <property type="entry name" value="ISP domain"/>
    <property type="match status" value="1"/>
</dbReference>
<dbReference type="PROSITE" id="PS51296">
    <property type="entry name" value="RIESKE"/>
    <property type="match status" value="1"/>
</dbReference>
<dbReference type="AlphaFoldDB" id="A0A1G8DKR9"/>
<reference evidence="8 9" key="1">
    <citation type="submission" date="2016-10" db="EMBL/GenBank/DDBJ databases">
        <authorList>
            <person name="de Groot N.N."/>
        </authorList>
    </citation>
    <scope>NUCLEOTIDE SEQUENCE [LARGE SCALE GENOMIC DNA]</scope>
    <source>
        <strain evidence="8 9">LMG 2247</strain>
    </source>
</reference>
<evidence type="ECO:0000256" key="3">
    <source>
        <dbReference type="ARBA" id="ARBA00023004"/>
    </source>
</evidence>
<keyword evidence="3" id="KW-0408">Iron</keyword>
<evidence type="ECO:0000256" key="6">
    <source>
        <dbReference type="SAM" id="SignalP"/>
    </source>
</evidence>
<dbReference type="GO" id="GO:0046872">
    <property type="term" value="F:metal ion binding"/>
    <property type="evidence" value="ECO:0007669"/>
    <property type="project" value="UniProtKB-KW"/>
</dbReference>
<name>A0A1G8DKR9_9BURK</name>
<keyword evidence="2" id="KW-0479">Metal-binding</keyword>
<evidence type="ECO:0000313" key="9">
    <source>
        <dbReference type="Proteomes" id="UP000199706"/>
    </source>
</evidence>
<dbReference type="Pfam" id="PF00355">
    <property type="entry name" value="Rieske"/>
    <property type="match status" value="1"/>
</dbReference>
<proteinExistence type="predicted"/>
<dbReference type="InterPro" id="IPR014349">
    <property type="entry name" value="Rieske_Fe-S_prot"/>
</dbReference>
<keyword evidence="1" id="KW-0001">2Fe-2S</keyword>
<dbReference type="InterPro" id="IPR017941">
    <property type="entry name" value="Rieske_2Fe-2S"/>
</dbReference>
<feature type="signal peptide" evidence="6">
    <location>
        <begin position="1"/>
        <end position="32"/>
    </location>
</feature>
<evidence type="ECO:0000256" key="5">
    <source>
        <dbReference type="ARBA" id="ARBA00023157"/>
    </source>
</evidence>
<dbReference type="OrthoDB" id="9767869at2"/>
<evidence type="ECO:0000256" key="4">
    <source>
        <dbReference type="ARBA" id="ARBA00023014"/>
    </source>
</evidence>
<dbReference type="PANTHER" id="PTHR10134">
    <property type="entry name" value="CYTOCHROME B-C1 COMPLEX SUBUNIT RIESKE, MITOCHONDRIAL"/>
    <property type="match status" value="1"/>
</dbReference>
<evidence type="ECO:0000259" key="7">
    <source>
        <dbReference type="PROSITE" id="PS51296"/>
    </source>
</evidence>
<dbReference type="PROSITE" id="PS51318">
    <property type="entry name" value="TAT"/>
    <property type="match status" value="1"/>
</dbReference>
<organism evidence="8 9">
    <name type="scientific">Paraburkholderia phenazinium</name>
    <dbReference type="NCBI Taxonomy" id="60549"/>
    <lineage>
        <taxon>Bacteria</taxon>
        <taxon>Pseudomonadati</taxon>
        <taxon>Pseudomonadota</taxon>
        <taxon>Betaproteobacteria</taxon>
        <taxon>Burkholderiales</taxon>
        <taxon>Burkholderiaceae</taxon>
        <taxon>Paraburkholderia</taxon>
    </lineage>
</organism>
<dbReference type="InterPro" id="IPR014067">
    <property type="entry name" value="AioB/IdrB_ssu"/>
</dbReference>
<accession>A0A1G8DKR9</accession>
<sequence>MSKETLSRRTFLKVSGTSVAATAAVIVRPACAAAAPPAAAATPQTSHTLLPYLAKTVASAGQMTQGTPLVFSYPDAASPCVAVKLGVAAPGGVGPNQDIVAYSMMCTHMGCPVAFDSGTNTFKCGCHYSMFDAEKSGQMIAGQATENLPRVRLSYDDKTGRISATGIDGMLYGRQANVL</sequence>
<dbReference type="Proteomes" id="UP000199706">
    <property type="component" value="Unassembled WGS sequence"/>
</dbReference>
<protein>
    <submittedName>
        <fullName evidence="8">Arsenite oxidase small subunit</fullName>
    </submittedName>
</protein>
<gene>
    <name evidence="8" type="ORF">SAMN05216466_11157</name>
</gene>
<dbReference type="RefSeq" id="WP_090686851.1">
    <property type="nucleotide sequence ID" value="NZ_FNCJ01000011.1"/>
</dbReference>
<dbReference type="InterPro" id="IPR036922">
    <property type="entry name" value="Rieske_2Fe-2S_sf"/>
</dbReference>